<dbReference type="EMBL" id="LNGE01000006">
    <property type="protein sequence ID" value="KYC46027.1"/>
    <property type="molecule type" value="Genomic_DNA"/>
</dbReference>
<gene>
    <name evidence="1" type="ORF">APG10_00336</name>
    <name evidence="2" type="ORF">APG11_00129</name>
    <name evidence="3" type="ORF">APG12_00302</name>
</gene>
<name>A0A150IM57_9EURY</name>
<dbReference type="EMBL" id="LNJC01000003">
    <property type="protein sequence ID" value="KYC51176.1"/>
    <property type="molecule type" value="Genomic_DNA"/>
</dbReference>
<evidence type="ECO:0000313" key="5">
    <source>
        <dbReference type="Proteomes" id="UP000092401"/>
    </source>
</evidence>
<protein>
    <submittedName>
        <fullName evidence="1">Uncharacterized protein</fullName>
    </submittedName>
</protein>
<evidence type="ECO:0000313" key="3">
    <source>
        <dbReference type="EMBL" id="KYC51176.1"/>
    </source>
</evidence>
<evidence type="ECO:0000313" key="1">
    <source>
        <dbReference type="EMBL" id="KYC46027.1"/>
    </source>
</evidence>
<dbReference type="EMBL" id="LNGF01000002">
    <property type="protein sequence ID" value="KYC48619.1"/>
    <property type="molecule type" value="Genomic_DNA"/>
</dbReference>
<accession>A0A150IM57</accession>
<dbReference type="AlphaFoldDB" id="A0A150IM57"/>
<evidence type="ECO:0000313" key="2">
    <source>
        <dbReference type="EMBL" id="KYC48619.1"/>
    </source>
</evidence>
<accession>A0A150J1R1</accession>
<dbReference type="Proteomes" id="UP000092401">
    <property type="component" value="Unassembled WGS sequence"/>
</dbReference>
<accession>A0A150IUD6</accession>
<evidence type="ECO:0000313" key="4">
    <source>
        <dbReference type="Proteomes" id="UP000091929"/>
    </source>
</evidence>
<dbReference type="Proteomes" id="UP000091929">
    <property type="component" value="Unassembled WGS sequence"/>
</dbReference>
<comment type="caution">
    <text evidence="1">The sequence shown here is derived from an EMBL/GenBank/DDBJ whole genome shotgun (WGS) entry which is preliminary data.</text>
</comment>
<organism evidence="1 5">
    <name type="scientific">Candidatus Methanofastidiosum methylothiophilum</name>
    <dbReference type="NCBI Taxonomy" id="1705564"/>
    <lineage>
        <taxon>Archaea</taxon>
        <taxon>Methanobacteriati</taxon>
        <taxon>Methanobacteriota</taxon>
        <taxon>Stenosarchaea group</taxon>
        <taxon>Candidatus Methanofastidiosia</taxon>
        <taxon>Candidatus Methanofastidiosales</taxon>
        <taxon>Candidatus Methanofastidiosaceae</taxon>
        <taxon>Candidatus Methanofastidiosum</taxon>
    </lineage>
</organism>
<proteinExistence type="predicted"/>
<sequence length="269" mass="30739">MNPYLEKTEYVDVQLTAISSIEKIMSDPTYSLLSRNHILSYDKMVDFVSNEDTSRYPFCPLETSTNSYISLLRKLGLLDYSNNKPVYDIQILISSTHTEVNTIGIMTSKDISDLNYSLPTGSSPSDSYPPHFNTETVYLGIRSYEFLIIDIDQNGEYDRLFIDINMNKNFQDEVTNEIYGRDEDNNPKLGFVKGDTFILDSRTYIVTDIFKSGQGAQILNIDAADIVLGRDRSYSDIVLVISRLVMVEEFGNLTEKRLTLIMWEGNRIC</sequence>
<dbReference type="Proteomes" id="UP000092403">
    <property type="component" value="Unassembled WGS sequence"/>
</dbReference>
<reference evidence="4 5" key="1">
    <citation type="journal article" date="2016" name="ISME J.">
        <title>Chasing the elusive Euryarchaeota class WSA2: genomes reveal a uniquely fastidious methyl-reducing methanogen.</title>
        <authorList>
            <person name="Nobu M.K."/>
            <person name="Narihiro T."/>
            <person name="Kuroda K."/>
            <person name="Mei R."/>
            <person name="Liu W.T."/>
        </authorList>
    </citation>
    <scope>NUCLEOTIDE SEQUENCE [LARGE SCALE GENOMIC DNA]</scope>
    <source>
        <strain evidence="1">B03fssc0709_Meth_Bin005</strain>
        <strain evidence="2">B15fssc0709_Meth_Bin003</strain>
        <strain evidence="3">BMIXfssc0709_Meth_Bin006</strain>
    </source>
</reference>